<protein>
    <submittedName>
        <fullName evidence="3">Glutathione S-transferase</fullName>
    </submittedName>
</protein>
<dbReference type="SFLD" id="SFLDS00019">
    <property type="entry name" value="Glutathione_Transferase_(cytos"/>
    <property type="match status" value="1"/>
</dbReference>
<dbReference type="Gene3D" id="3.40.30.10">
    <property type="entry name" value="Glutaredoxin"/>
    <property type="match status" value="1"/>
</dbReference>
<dbReference type="KEGG" id="osg:BST96_17225"/>
<dbReference type="Pfam" id="PF13409">
    <property type="entry name" value="GST_N_2"/>
    <property type="match status" value="1"/>
</dbReference>
<feature type="domain" description="GST N-terminal" evidence="1">
    <location>
        <begin position="1"/>
        <end position="80"/>
    </location>
</feature>
<dbReference type="InterPro" id="IPR010987">
    <property type="entry name" value="Glutathione-S-Trfase_C-like"/>
</dbReference>
<sequence>MKLYSSVGPNPRVLRMFMAERGIELETIDVDIMGGDNLTDEFKKMNPSAQSPCLQLDSGEALAEITVICNYLDEINGSSSLVGTTPEERAQTAMWVRRFDGRILEPMSLGFRSAEGLAIFENRCHVVPESADDLKAVVQSNWAWINEALGDKQYFCGDRFTLADIQLYCFADFGNMIGQGFPAELSNLAAWFARVAERPSIAASFHPSELAQAQ</sequence>
<reference evidence="3 4" key="1">
    <citation type="submission" date="2016-11" db="EMBL/GenBank/DDBJ databases">
        <title>Trade-off between light-utilization and light-protection in marine flavobacteria.</title>
        <authorList>
            <person name="Kumagai Y."/>
        </authorList>
    </citation>
    <scope>NUCLEOTIDE SEQUENCE [LARGE SCALE GENOMIC DNA]</scope>
    <source>
        <strain evidence="3 4">NBRC 107125</strain>
    </source>
</reference>
<dbReference type="OrthoDB" id="9810080at2"/>
<dbReference type="Gene3D" id="1.20.1050.10">
    <property type="match status" value="1"/>
</dbReference>
<dbReference type="CDD" id="cd03051">
    <property type="entry name" value="GST_N_GTT2_like"/>
    <property type="match status" value="1"/>
</dbReference>
<dbReference type="RefSeq" id="WP_085759883.1">
    <property type="nucleotide sequence ID" value="NZ_CP019343.1"/>
</dbReference>
<dbReference type="InterPro" id="IPR004045">
    <property type="entry name" value="Glutathione_S-Trfase_N"/>
</dbReference>
<dbReference type="SUPFAM" id="SSF52833">
    <property type="entry name" value="Thioredoxin-like"/>
    <property type="match status" value="1"/>
</dbReference>
<dbReference type="STRING" id="716816.BST96_17225"/>
<dbReference type="EMBL" id="CP019343">
    <property type="protein sequence ID" value="ARN75695.1"/>
    <property type="molecule type" value="Genomic_DNA"/>
</dbReference>
<keyword evidence="4" id="KW-1185">Reference proteome</keyword>
<evidence type="ECO:0000313" key="4">
    <source>
        <dbReference type="Proteomes" id="UP000193450"/>
    </source>
</evidence>
<dbReference type="InterPro" id="IPR036249">
    <property type="entry name" value="Thioredoxin-like_sf"/>
</dbReference>
<proteinExistence type="predicted"/>
<accession>A0A1X9NIM7</accession>
<dbReference type="PROSITE" id="PS50404">
    <property type="entry name" value="GST_NTER"/>
    <property type="match status" value="1"/>
</dbReference>
<feature type="domain" description="GST C-terminal" evidence="2">
    <location>
        <begin position="85"/>
        <end position="214"/>
    </location>
</feature>
<keyword evidence="3" id="KW-0808">Transferase</keyword>
<evidence type="ECO:0000313" key="3">
    <source>
        <dbReference type="EMBL" id="ARN75695.1"/>
    </source>
</evidence>
<dbReference type="SUPFAM" id="SSF47616">
    <property type="entry name" value="GST C-terminal domain-like"/>
    <property type="match status" value="1"/>
</dbReference>
<name>A0A1X9NIM7_9GAMM</name>
<dbReference type="InterPro" id="IPR004046">
    <property type="entry name" value="GST_C"/>
</dbReference>
<organism evidence="3 4">
    <name type="scientific">Oceanicoccus sagamiensis</name>
    <dbReference type="NCBI Taxonomy" id="716816"/>
    <lineage>
        <taxon>Bacteria</taxon>
        <taxon>Pseudomonadati</taxon>
        <taxon>Pseudomonadota</taxon>
        <taxon>Gammaproteobacteria</taxon>
        <taxon>Cellvibrionales</taxon>
        <taxon>Spongiibacteraceae</taxon>
        <taxon>Oceanicoccus</taxon>
    </lineage>
</organism>
<dbReference type="InterPro" id="IPR036282">
    <property type="entry name" value="Glutathione-S-Trfase_C_sf"/>
</dbReference>
<dbReference type="AlphaFoldDB" id="A0A1X9NIM7"/>
<dbReference type="SFLD" id="SFLDG00358">
    <property type="entry name" value="Main_(cytGST)"/>
    <property type="match status" value="1"/>
</dbReference>
<dbReference type="GO" id="GO:0016740">
    <property type="term" value="F:transferase activity"/>
    <property type="evidence" value="ECO:0007669"/>
    <property type="project" value="UniProtKB-KW"/>
</dbReference>
<dbReference type="InterPro" id="IPR034345">
    <property type="entry name" value="Gtt2-like_N"/>
</dbReference>
<evidence type="ECO:0000259" key="2">
    <source>
        <dbReference type="PROSITE" id="PS50405"/>
    </source>
</evidence>
<dbReference type="Pfam" id="PF00043">
    <property type="entry name" value="GST_C"/>
    <property type="match status" value="1"/>
</dbReference>
<evidence type="ECO:0000259" key="1">
    <source>
        <dbReference type="PROSITE" id="PS50404"/>
    </source>
</evidence>
<dbReference type="PROSITE" id="PS50405">
    <property type="entry name" value="GST_CTER"/>
    <property type="match status" value="1"/>
</dbReference>
<gene>
    <name evidence="3" type="ORF">BST96_17225</name>
</gene>
<dbReference type="InterPro" id="IPR040079">
    <property type="entry name" value="Glutathione_S-Trfase"/>
</dbReference>
<dbReference type="PANTHER" id="PTHR44051:SF8">
    <property type="entry name" value="GLUTATHIONE S-TRANSFERASE GSTA"/>
    <property type="match status" value="1"/>
</dbReference>
<dbReference type="Proteomes" id="UP000193450">
    <property type="component" value="Chromosome"/>
</dbReference>
<dbReference type="PANTHER" id="PTHR44051">
    <property type="entry name" value="GLUTATHIONE S-TRANSFERASE-RELATED"/>
    <property type="match status" value="1"/>
</dbReference>